<dbReference type="RefSeq" id="WP_129224880.1">
    <property type="nucleotide sequence ID" value="NZ_SDOZ01000002.1"/>
</dbReference>
<dbReference type="OrthoDB" id="9815009at2"/>
<accession>A0A4Q2KB27</accession>
<comment type="caution">
    <text evidence="1">The sequence shown here is derived from an EMBL/GenBank/DDBJ whole genome shotgun (WGS) entry which is preliminary data.</text>
</comment>
<dbReference type="EMBL" id="SDOZ01000002">
    <property type="protein sequence ID" value="RXZ61824.1"/>
    <property type="molecule type" value="Genomic_DNA"/>
</dbReference>
<keyword evidence="2" id="KW-1185">Reference proteome</keyword>
<proteinExistence type="predicted"/>
<evidence type="ECO:0000313" key="1">
    <source>
        <dbReference type="EMBL" id="RXZ61824.1"/>
    </source>
</evidence>
<dbReference type="Proteomes" id="UP000291269">
    <property type="component" value="Unassembled WGS sequence"/>
</dbReference>
<reference evidence="1 2" key="1">
    <citation type="journal article" date="2019" name="Gut">
        <title>Antibiotics-induced monodominance of a novel gut bacterial order.</title>
        <authorList>
            <person name="Hildebrand F."/>
            <person name="Moitinho-Silva L."/>
            <person name="Blasche S."/>
            <person name="Jahn M.T."/>
            <person name="Gossmann T.I."/>
            <person name="Heuerta-Cepas J."/>
            <person name="Hercog R."/>
            <person name="Luetge M."/>
            <person name="Bahram M."/>
            <person name="Pryszlak A."/>
            <person name="Alves R.J."/>
            <person name="Waszak S.M."/>
            <person name="Zhu A."/>
            <person name="Ye L."/>
            <person name="Costea P.I."/>
            <person name="Aalvink S."/>
            <person name="Belzer C."/>
            <person name="Forslund S.K."/>
            <person name="Sunagawa S."/>
            <person name="Hentschel U."/>
            <person name="Merten C."/>
            <person name="Patil K.R."/>
            <person name="Benes V."/>
            <person name="Bork P."/>
        </authorList>
    </citation>
    <scope>NUCLEOTIDE SEQUENCE [LARGE SCALE GENOMIC DNA]</scope>
    <source>
        <strain evidence="1 2">HDS1380</strain>
    </source>
</reference>
<gene>
    <name evidence="1" type="ORF">ESZ91_05390</name>
</gene>
<name>A0A4Q2KB27_9FIRM</name>
<evidence type="ECO:0000313" key="2">
    <source>
        <dbReference type="Proteomes" id="UP000291269"/>
    </source>
</evidence>
<sequence>MIFSELYGSYYNVVAKILKAALDHPVTEEEMRGVVRAYAFSESVLAIVPALREERWQLLDERGKTPLEHMPEMPLTLLQKRWLQAIRLDPRIRLFGGKIEDFGVEPLFTPDDVYVFDKYADGDPYQDENYIRNFRVILDAIGRKIPLKIDVLNRKGEPLRVNVFPERLEYSEKDDKFRLISSHCRYGNILNLARIVSVKTCQGQTISAEGKGRPRSKRRVALELFDERNALERVVLHFAHFEKETRRLGDTRYRLEILYDAEDETEIVIRVLSFGPLVKVVAPQSFAALITERLKMQKSCGLF</sequence>
<protein>
    <submittedName>
        <fullName evidence="1">WYL domain-containing protein</fullName>
    </submittedName>
</protein>
<organism evidence="1 2">
    <name type="scientific">Candidatus Borkfalkia ceftriaxoniphila</name>
    <dbReference type="NCBI Taxonomy" id="2508949"/>
    <lineage>
        <taxon>Bacteria</taxon>
        <taxon>Bacillati</taxon>
        <taxon>Bacillota</taxon>
        <taxon>Clostridia</taxon>
        <taxon>Christensenellales</taxon>
        <taxon>Christensenellaceae</taxon>
        <taxon>Candidatus Borkfalkia</taxon>
    </lineage>
</organism>
<dbReference type="AlphaFoldDB" id="A0A4Q2KB27"/>